<accession>A0A9N9CMX6</accession>
<keyword evidence="4" id="KW-1185">Reference proteome</keyword>
<evidence type="ECO:0000256" key="1">
    <source>
        <dbReference type="SAM" id="Coils"/>
    </source>
</evidence>
<reference evidence="3" key="1">
    <citation type="submission" date="2021-06" db="EMBL/GenBank/DDBJ databases">
        <authorList>
            <person name="Kallberg Y."/>
            <person name="Tangrot J."/>
            <person name="Rosling A."/>
        </authorList>
    </citation>
    <scope>NUCLEOTIDE SEQUENCE</scope>
    <source>
        <strain evidence="3">AZ414A</strain>
    </source>
</reference>
<organism evidence="3 4">
    <name type="scientific">Diversispora eburnea</name>
    <dbReference type="NCBI Taxonomy" id="1213867"/>
    <lineage>
        <taxon>Eukaryota</taxon>
        <taxon>Fungi</taxon>
        <taxon>Fungi incertae sedis</taxon>
        <taxon>Mucoromycota</taxon>
        <taxon>Glomeromycotina</taxon>
        <taxon>Glomeromycetes</taxon>
        <taxon>Diversisporales</taxon>
        <taxon>Diversisporaceae</taxon>
        <taxon>Diversispora</taxon>
    </lineage>
</organism>
<gene>
    <name evidence="3" type="ORF">DEBURN_LOCUS9734</name>
</gene>
<evidence type="ECO:0000313" key="4">
    <source>
        <dbReference type="Proteomes" id="UP000789706"/>
    </source>
</evidence>
<feature type="coiled-coil region" evidence="1">
    <location>
        <begin position="69"/>
        <end position="96"/>
    </location>
</feature>
<keyword evidence="1" id="KW-0175">Coiled coil</keyword>
<evidence type="ECO:0000313" key="3">
    <source>
        <dbReference type="EMBL" id="CAG8605630.1"/>
    </source>
</evidence>
<proteinExistence type="predicted"/>
<name>A0A9N9CMX6_9GLOM</name>
<evidence type="ECO:0000256" key="2">
    <source>
        <dbReference type="SAM" id="MobiDB-lite"/>
    </source>
</evidence>
<sequence length="335" mass="38091">EESKNLANLPVLQEMQTLVQDVEKKEDFGKKVYGTWDYVYAGGIALGVFLVTTDSGITNRDVYDDPTEKAKKLATMEATQKELNDAKSQLNKNESIIKKNETDIAKLYDELSKGAEHLTEEQIKSKNNAPDLTLRAATAPVIYVISGFDGDTTTNYVKGSDQPGDTNTVSKTKNAENKLNDDKGHKEVIDRLEKLEQKTGISQKDNIDKIEEVKKKREEEIKDLIEKSKGASPEERKKIMDEIVTKTKEEQEAINKILQESNRKLEQKKLNTLEEAQQEQKNDNKKRAAELFIEANKHQQTIHTQNQLIEELKKKQKEKEQAAKELVETQSQDKS</sequence>
<dbReference type="AlphaFoldDB" id="A0A9N9CMX6"/>
<feature type="compositionally biased region" description="Basic and acidic residues" evidence="2">
    <location>
        <begin position="173"/>
        <end position="182"/>
    </location>
</feature>
<dbReference type="OrthoDB" id="10494729at2759"/>
<dbReference type="EMBL" id="CAJVPK010002073">
    <property type="protein sequence ID" value="CAG8605630.1"/>
    <property type="molecule type" value="Genomic_DNA"/>
</dbReference>
<protein>
    <submittedName>
        <fullName evidence="3">3827_t:CDS:1</fullName>
    </submittedName>
</protein>
<feature type="region of interest" description="Disordered" evidence="2">
    <location>
        <begin position="156"/>
        <end position="182"/>
    </location>
</feature>
<comment type="caution">
    <text evidence="3">The sequence shown here is derived from an EMBL/GenBank/DDBJ whole genome shotgun (WGS) entry which is preliminary data.</text>
</comment>
<feature type="coiled-coil region" evidence="1">
    <location>
        <begin position="207"/>
        <end position="332"/>
    </location>
</feature>
<feature type="non-terminal residue" evidence="3">
    <location>
        <position position="335"/>
    </location>
</feature>
<feature type="compositionally biased region" description="Polar residues" evidence="2">
    <location>
        <begin position="156"/>
        <end position="172"/>
    </location>
</feature>
<dbReference type="Proteomes" id="UP000789706">
    <property type="component" value="Unassembled WGS sequence"/>
</dbReference>